<dbReference type="AlphaFoldDB" id="A0A6J5THC3"/>
<dbReference type="Proteomes" id="UP000507222">
    <property type="component" value="Unassembled WGS sequence"/>
</dbReference>
<sequence>MGKQLLRHSRYRPWQGFRVGSGREEVQSATPALVPRQLVIFFHSLSRCFRWKLLMLGIQLAQHWVLVH</sequence>
<protein>
    <submittedName>
        <fullName evidence="1">Uncharacterized protein</fullName>
    </submittedName>
</protein>
<evidence type="ECO:0000313" key="2">
    <source>
        <dbReference type="Proteomes" id="UP000507222"/>
    </source>
</evidence>
<accession>A0A6J5THC3</accession>
<reference evidence="1 2" key="1">
    <citation type="submission" date="2020-05" db="EMBL/GenBank/DDBJ databases">
        <authorList>
            <person name="Campoy J."/>
            <person name="Schneeberger K."/>
            <person name="Spophaly S."/>
        </authorList>
    </citation>
    <scope>NUCLEOTIDE SEQUENCE [LARGE SCALE GENOMIC DNA]</scope>
    <source>
        <strain evidence="1">PruArmRojPasFocal</strain>
    </source>
</reference>
<organism evidence="1 2">
    <name type="scientific">Prunus armeniaca</name>
    <name type="common">Apricot</name>
    <name type="synonym">Armeniaca vulgaris</name>
    <dbReference type="NCBI Taxonomy" id="36596"/>
    <lineage>
        <taxon>Eukaryota</taxon>
        <taxon>Viridiplantae</taxon>
        <taxon>Streptophyta</taxon>
        <taxon>Embryophyta</taxon>
        <taxon>Tracheophyta</taxon>
        <taxon>Spermatophyta</taxon>
        <taxon>Magnoliopsida</taxon>
        <taxon>eudicotyledons</taxon>
        <taxon>Gunneridae</taxon>
        <taxon>Pentapetalae</taxon>
        <taxon>rosids</taxon>
        <taxon>fabids</taxon>
        <taxon>Rosales</taxon>
        <taxon>Rosaceae</taxon>
        <taxon>Amygdaloideae</taxon>
        <taxon>Amygdaleae</taxon>
        <taxon>Prunus</taxon>
    </lineage>
</organism>
<evidence type="ECO:0000313" key="1">
    <source>
        <dbReference type="EMBL" id="CAB4263306.1"/>
    </source>
</evidence>
<proteinExistence type="predicted"/>
<name>A0A6J5THC3_PRUAR</name>
<gene>
    <name evidence="1" type="ORF">CURHAP_LOCUS3440</name>
</gene>
<dbReference type="EMBL" id="CAEKDK010000001">
    <property type="protein sequence ID" value="CAB4263306.1"/>
    <property type="molecule type" value="Genomic_DNA"/>
</dbReference>